<dbReference type="AlphaFoldDB" id="A0A0F9I828"/>
<organism evidence="1">
    <name type="scientific">marine sediment metagenome</name>
    <dbReference type="NCBI Taxonomy" id="412755"/>
    <lineage>
        <taxon>unclassified sequences</taxon>
        <taxon>metagenomes</taxon>
        <taxon>ecological metagenomes</taxon>
    </lineage>
</organism>
<dbReference type="EMBL" id="LAZR01021959">
    <property type="protein sequence ID" value="KKL83527.1"/>
    <property type="molecule type" value="Genomic_DNA"/>
</dbReference>
<comment type="caution">
    <text evidence="1">The sequence shown here is derived from an EMBL/GenBank/DDBJ whole genome shotgun (WGS) entry which is preliminary data.</text>
</comment>
<reference evidence="1" key="1">
    <citation type="journal article" date="2015" name="Nature">
        <title>Complex archaea that bridge the gap between prokaryotes and eukaryotes.</title>
        <authorList>
            <person name="Spang A."/>
            <person name="Saw J.H."/>
            <person name="Jorgensen S.L."/>
            <person name="Zaremba-Niedzwiedzka K."/>
            <person name="Martijn J."/>
            <person name="Lind A.E."/>
            <person name="van Eijk R."/>
            <person name="Schleper C."/>
            <person name="Guy L."/>
            <person name="Ettema T.J."/>
        </authorList>
    </citation>
    <scope>NUCLEOTIDE SEQUENCE</scope>
</reference>
<gene>
    <name evidence="1" type="ORF">LCGC14_1973830</name>
</gene>
<name>A0A0F9I828_9ZZZZ</name>
<sequence length="670" mass="68514">NGASDNCIVEKCRFIGNYSTAAIVNDTAACTDLLIDDLTCKVKDNEPGIEVHADCTGIIRNAYIESTGLAVDSMIVAAKMSWFKTYGVTADGTAAAIIGGGEVQAALNTAVSQPPTANSLHDMLHKDGSYTYNNTTDSLEAIADAVGGISSPTDVTDAVPDTPTGNSLQDILSKLDGANTYDNTTDSLEAISDKVTAITDNVSAAVDEPPTAKSLHDILHKDGSYTFDNTTDSLEAIRDLLTLVEANTSAAVDEPPVQKSLHDILHKDGSYTFDNTTDSLEAIRDYIVAGTGVTTAIEADLLHFLASAADGGGNLYPDSVVNDSVLAFLMAKGNPANITSFDNSTDSLEAISDLLRTGSTVLTGIQLDTLAGVDTTVAADGDLTAHCLDGTLLAHILSATANTSTYQCSTDSLEAIAVALAAGTGVTTALAADQLDTLTGTDTGVVADGDLEPHCVSGSLVAHILSKSKDATDYKCTTDSLQAISDKSGAFSGDGGAAQDDSAKASLDLAHTDLDAILADTSVIDPLIAKSATKTKTDLTAASGETILFTVSGGPVKVTSIVAVVANVIKAVAINCKVTTKPTTPGNAVDVTGTVDINAAAVGSTLTPGATFGAALVLTANGVIGDMGFDFVTDDGSIIMNLDANGDADDSIEWYIRYEPLVSGATIVAA</sequence>
<feature type="non-terminal residue" evidence="1">
    <location>
        <position position="1"/>
    </location>
</feature>
<evidence type="ECO:0000313" key="1">
    <source>
        <dbReference type="EMBL" id="KKL83527.1"/>
    </source>
</evidence>
<proteinExistence type="predicted"/>
<protein>
    <submittedName>
        <fullName evidence="1">Uncharacterized protein</fullName>
    </submittedName>
</protein>
<accession>A0A0F9I828</accession>